<protein>
    <submittedName>
        <fullName evidence="2">Uncharacterized protein</fullName>
    </submittedName>
</protein>
<reference evidence="2" key="1">
    <citation type="journal article" date="2023" name="Mol. Phylogenet. Evol.">
        <title>Genome-scale phylogeny and comparative genomics of the fungal order Sordariales.</title>
        <authorList>
            <person name="Hensen N."/>
            <person name="Bonometti L."/>
            <person name="Westerberg I."/>
            <person name="Brannstrom I.O."/>
            <person name="Guillou S."/>
            <person name="Cros-Aarteil S."/>
            <person name="Calhoun S."/>
            <person name="Haridas S."/>
            <person name="Kuo A."/>
            <person name="Mondo S."/>
            <person name="Pangilinan J."/>
            <person name="Riley R."/>
            <person name="LaButti K."/>
            <person name="Andreopoulos B."/>
            <person name="Lipzen A."/>
            <person name="Chen C."/>
            <person name="Yan M."/>
            <person name="Daum C."/>
            <person name="Ng V."/>
            <person name="Clum A."/>
            <person name="Steindorff A."/>
            <person name="Ohm R.A."/>
            <person name="Martin F."/>
            <person name="Silar P."/>
            <person name="Natvig D.O."/>
            <person name="Lalanne C."/>
            <person name="Gautier V."/>
            <person name="Ament-Velasquez S.L."/>
            <person name="Kruys A."/>
            <person name="Hutchinson M.I."/>
            <person name="Powell A.J."/>
            <person name="Barry K."/>
            <person name="Miller A.N."/>
            <person name="Grigoriev I.V."/>
            <person name="Debuchy R."/>
            <person name="Gladieux P."/>
            <person name="Hiltunen Thoren M."/>
            <person name="Johannesson H."/>
        </authorList>
    </citation>
    <scope>NUCLEOTIDE SEQUENCE</scope>
    <source>
        <strain evidence="2">FGSC 1904</strain>
    </source>
</reference>
<name>A0AAE0PIB4_SORBR</name>
<dbReference type="AlphaFoldDB" id="A0AAE0PIB4"/>
<proteinExistence type="predicted"/>
<feature type="compositionally biased region" description="Low complexity" evidence="1">
    <location>
        <begin position="1"/>
        <end position="14"/>
    </location>
</feature>
<accession>A0AAE0PIB4</accession>
<evidence type="ECO:0000256" key="1">
    <source>
        <dbReference type="SAM" id="MobiDB-lite"/>
    </source>
</evidence>
<gene>
    <name evidence="2" type="ORF">B0T20DRAFT_146240</name>
</gene>
<dbReference type="Proteomes" id="UP001281003">
    <property type="component" value="Unassembled WGS sequence"/>
</dbReference>
<reference evidence="2" key="2">
    <citation type="submission" date="2023-07" db="EMBL/GenBank/DDBJ databases">
        <authorList>
            <consortium name="Lawrence Berkeley National Laboratory"/>
            <person name="Haridas S."/>
            <person name="Hensen N."/>
            <person name="Bonometti L."/>
            <person name="Westerberg I."/>
            <person name="Brannstrom I.O."/>
            <person name="Guillou S."/>
            <person name="Cros-Aarteil S."/>
            <person name="Calhoun S."/>
            <person name="Kuo A."/>
            <person name="Mondo S."/>
            <person name="Pangilinan J."/>
            <person name="Riley R."/>
            <person name="LaButti K."/>
            <person name="Andreopoulos B."/>
            <person name="Lipzen A."/>
            <person name="Chen C."/>
            <person name="Yanf M."/>
            <person name="Daum C."/>
            <person name="Ng V."/>
            <person name="Clum A."/>
            <person name="Steindorff A."/>
            <person name="Ohm R."/>
            <person name="Martin F."/>
            <person name="Silar P."/>
            <person name="Natvig D."/>
            <person name="Lalanne C."/>
            <person name="Gautier V."/>
            <person name="Ament-velasquez S.L."/>
            <person name="Kruys A."/>
            <person name="Hutchinson M.I."/>
            <person name="Powell A.J."/>
            <person name="Barry K."/>
            <person name="Miller A.N."/>
            <person name="Grigoriev I.V."/>
            <person name="Debuchy R."/>
            <person name="Gladieux P."/>
            <person name="Thoren M.H."/>
            <person name="Johannesson H."/>
        </authorList>
    </citation>
    <scope>NUCLEOTIDE SEQUENCE</scope>
    <source>
        <strain evidence="2">FGSC 1904</strain>
    </source>
</reference>
<organism evidence="2 3">
    <name type="scientific">Sordaria brevicollis</name>
    <dbReference type="NCBI Taxonomy" id="83679"/>
    <lineage>
        <taxon>Eukaryota</taxon>
        <taxon>Fungi</taxon>
        <taxon>Dikarya</taxon>
        <taxon>Ascomycota</taxon>
        <taxon>Pezizomycotina</taxon>
        <taxon>Sordariomycetes</taxon>
        <taxon>Sordariomycetidae</taxon>
        <taxon>Sordariales</taxon>
        <taxon>Sordariaceae</taxon>
        <taxon>Sordaria</taxon>
    </lineage>
</organism>
<evidence type="ECO:0000313" key="2">
    <source>
        <dbReference type="EMBL" id="KAK3400458.1"/>
    </source>
</evidence>
<keyword evidence="3" id="KW-1185">Reference proteome</keyword>
<dbReference type="EMBL" id="JAUTDP010000003">
    <property type="protein sequence ID" value="KAK3400458.1"/>
    <property type="molecule type" value="Genomic_DNA"/>
</dbReference>
<comment type="caution">
    <text evidence="2">The sequence shown here is derived from an EMBL/GenBank/DDBJ whole genome shotgun (WGS) entry which is preliminary data.</text>
</comment>
<evidence type="ECO:0000313" key="3">
    <source>
        <dbReference type="Proteomes" id="UP001281003"/>
    </source>
</evidence>
<feature type="region of interest" description="Disordered" evidence="1">
    <location>
        <begin position="1"/>
        <end position="36"/>
    </location>
</feature>
<sequence>MISSSIFPSSPGPSTKLLPHAKEQREPDEDDQPREEELPLQLSLSTFHFVAALYFPLFPSFPLPLPSNIPVPSNDWSSPQPSTFPDSFHFAPSRSTGREYLTDRLIECPLVLLMHQSTCPEYTISETRYVATAVLGRLDRLDRLETPIAQLKNRREVGDTSIEILPGQTPPRPATDTLPTAGSFQSCSWSGQVLAPSSQIGC</sequence>